<reference evidence="1" key="1">
    <citation type="submission" date="2021-06" db="EMBL/GenBank/DDBJ databases">
        <authorList>
            <person name="Kallberg Y."/>
            <person name="Tangrot J."/>
            <person name="Rosling A."/>
        </authorList>
    </citation>
    <scope>NUCLEOTIDE SEQUENCE</scope>
    <source>
        <strain evidence="1">CL356</strain>
    </source>
</reference>
<dbReference type="EMBL" id="CAJVPT010000404">
    <property type="protein sequence ID" value="CAG8444229.1"/>
    <property type="molecule type" value="Genomic_DNA"/>
</dbReference>
<gene>
    <name evidence="1" type="ORF">ACOLOM_LOCUS414</name>
</gene>
<evidence type="ECO:0000313" key="1">
    <source>
        <dbReference type="EMBL" id="CAG8444229.1"/>
    </source>
</evidence>
<protein>
    <submittedName>
        <fullName evidence="1">4579_t:CDS:1</fullName>
    </submittedName>
</protein>
<sequence length="365" mass="41900">NVSASDSQKKHNDPTAHVSVLLEQLRHETRPKNLVTADAYSLLPLPACNYLMREQAELEQRTRREIDLTRQRVSGPAPPKSWQRAWCSEVGNPNREVPSLLSICVDTIAINIELYTSHRYFSNLPTHLKQYILSSMSIHNPLTNESLPLFANDPGYEELDIAYSNVTLECLKKYFWKVVKEKDVKSSVVEDWEDLIDHGDNDNAVDILSVQRFRTSRDHTTKTEAKTLVDAEKTFKKYVSILPDLRRLNCGFTVNISAIPLSTLIVSTLPLLTHLSIAGCFDQEVGPHALRVLSGLFNLLFWEISYCKWVNDRILLQSVNWDRDLKSLKTLVAIECGDWDNLEEVRRQLSHHRRMFDLLTEITCI</sequence>
<dbReference type="Proteomes" id="UP000789525">
    <property type="component" value="Unassembled WGS sequence"/>
</dbReference>
<keyword evidence="2" id="KW-1185">Reference proteome</keyword>
<organism evidence="1 2">
    <name type="scientific">Acaulospora colombiana</name>
    <dbReference type="NCBI Taxonomy" id="27376"/>
    <lineage>
        <taxon>Eukaryota</taxon>
        <taxon>Fungi</taxon>
        <taxon>Fungi incertae sedis</taxon>
        <taxon>Mucoromycota</taxon>
        <taxon>Glomeromycotina</taxon>
        <taxon>Glomeromycetes</taxon>
        <taxon>Diversisporales</taxon>
        <taxon>Acaulosporaceae</taxon>
        <taxon>Acaulospora</taxon>
    </lineage>
</organism>
<feature type="non-terminal residue" evidence="1">
    <location>
        <position position="1"/>
    </location>
</feature>
<comment type="caution">
    <text evidence="1">The sequence shown here is derived from an EMBL/GenBank/DDBJ whole genome shotgun (WGS) entry which is preliminary data.</text>
</comment>
<evidence type="ECO:0000313" key="2">
    <source>
        <dbReference type="Proteomes" id="UP000789525"/>
    </source>
</evidence>
<name>A0ACA9JZS4_9GLOM</name>
<proteinExistence type="predicted"/>
<accession>A0ACA9JZS4</accession>